<evidence type="ECO:0000313" key="14">
    <source>
        <dbReference type="Proteomes" id="UP000092462"/>
    </source>
</evidence>
<sequence length="206" mass="23565">MTDILMIDDGEVSAPCGDCSAALVAKLTWIKMLSVCSMESCEVTSLKPKSRPKSPTAKLTRKNLPKRAQNYSKEQLLQALRKKKDCTAKAQSIVERCLEKEVEESTFLASLQDINQCHYQDIVEERAIISLCGYPLCSQELKDVPKQQFHISMHSNKVYDITERKNFCSNQCFRASNYLKLQLLTSPLWLRDVEDIPEFKLLKIEQ</sequence>
<evidence type="ECO:0000256" key="12">
    <source>
        <dbReference type="RuleBase" id="RU367080"/>
    </source>
</evidence>
<keyword evidence="4 12" id="KW-0863">Zinc-finger</keyword>
<name>A0A1B0D0C6_PHLPP</name>
<keyword evidence="3 12" id="KW-0479">Metal-binding</keyword>
<dbReference type="PANTHER" id="PTHR14732:SF0">
    <property type="entry name" value="RNA POLYMERASE II SUBUNIT B1 CTD PHOSPHATASE RPAP2-RELATED"/>
    <property type="match status" value="1"/>
</dbReference>
<organism evidence="13 14">
    <name type="scientific">Phlebotomus papatasi</name>
    <name type="common">Sandfly</name>
    <dbReference type="NCBI Taxonomy" id="29031"/>
    <lineage>
        <taxon>Eukaryota</taxon>
        <taxon>Metazoa</taxon>
        <taxon>Ecdysozoa</taxon>
        <taxon>Arthropoda</taxon>
        <taxon>Hexapoda</taxon>
        <taxon>Insecta</taxon>
        <taxon>Pterygota</taxon>
        <taxon>Neoptera</taxon>
        <taxon>Endopterygota</taxon>
        <taxon>Diptera</taxon>
        <taxon>Nematocera</taxon>
        <taxon>Psychodoidea</taxon>
        <taxon>Psychodidae</taxon>
        <taxon>Phlebotomus</taxon>
        <taxon>Phlebotomus</taxon>
    </lineage>
</organism>
<keyword evidence="5 12" id="KW-0378">Hydrolase</keyword>
<dbReference type="Gene3D" id="1.25.40.820">
    <property type="match status" value="1"/>
</dbReference>
<accession>A0A1B0D0C6</accession>
<dbReference type="GO" id="GO:0005737">
    <property type="term" value="C:cytoplasm"/>
    <property type="evidence" value="ECO:0007669"/>
    <property type="project" value="TreeGrafter"/>
</dbReference>
<protein>
    <recommendedName>
        <fullName evidence="12">RNA polymerase II subunit B1 CTD phosphatase RPAP2 homolog</fullName>
        <ecNumber evidence="12">3.1.3.16</ecNumber>
    </recommendedName>
</protein>
<evidence type="ECO:0000256" key="9">
    <source>
        <dbReference type="ARBA" id="ARBA00047761"/>
    </source>
</evidence>
<dbReference type="VEuPathDB" id="VectorBase:PPAPM1_001924"/>
<evidence type="ECO:0000256" key="2">
    <source>
        <dbReference type="ARBA" id="ARBA00005676"/>
    </source>
</evidence>
<dbReference type="EC" id="3.1.3.16" evidence="12"/>
<comment type="catalytic activity">
    <reaction evidence="10 12">
        <text>O-phospho-L-threonyl-[protein] + H2O = L-threonyl-[protein] + phosphate</text>
        <dbReference type="Rhea" id="RHEA:47004"/>
        <dbReference type="Rhea" id="RHEA-COMP:11060"/>
        <dbReference type="Rhea" id="RHEA-COMP:11605"/>
        <dbReference type="ChEBI" id="CHEBI:15377"/>
        <dbReference type="ChEBI" id="CHEBI:30013"/>
        <dbReference type="ChEBI" id="CHEBI:43474"/>
        <dbReference type="ChEBI" id="CHEBI:61977"/>
        <dbReference type="EC" id="3.1.3.16"/>
    </reaction>
</comment>
<evidence type="ECO:0000256" key="8">
    <source>
        <dbReference type="ARBA" id="ARBA00023242"/>
    </source>
</evidence>
<keyword evidence="14" id="KW-1185">Reference proteome</keyword>
<dbReference type="VEuPathDB" id="VectorBase:PPAI000798"/>
<evidence type="ECO:0000256" key="4">
    <source>
        <dbReference type="ARBA" id="ARBA00022771"/>
    </source>
</evidence>
<evidence type="ECO:0000256" key="3">
    <source>
        <dbReference type="ARBA" id="ARBA00022723"/>
    </source>
</evidence>
<keyword evidence="6 12" id="KW-0862">Zinc</keyword>
<evidence type="ECO:0000256" key="6">
    <source>
        <dbReference type="ARBA" id="ARBA00022833"/>
    </source>
</evidence>
<dbReference type="Proteomes" id="UP000092462">
    <property type="component" value="Unassembled WGS sequence"/>
</dbReference>
<evidence type="ECO:0000256" key="11">
    <source>
        <dbReference type="PROSITE-ProRule" id="PRU00812"/>
    </source>
</evidence>
<dbReference type="PROSITE" id="PS51479">
    <property type="entry name" value="ZF_RTR1"/>
    <property type="match status" value="1"/>
</dbReference>
<dbReference type="GO" id="GO:0005634">
    <property type="term" value="C:nucleus"/>
    <property type="evidence" value="ECO:0007669"/>
    <property type="project" value="UniProtKB-SubCell"/>
</dbReference>
<evidence type="ECO:0000256" key="10">
    <source>
        <dbReference type="ARBA" id="ARBA00048336"/>
    </source>
</evidence>
<dbReference type="Pfam" id="PF04181">
    <property type="entry name" value="RPAP2_Rtr1"/>
    <property type="match status" value="1"/>
</dbReference>
<comment type="similarity">
    <text evidence="2 11 12">Belongs to the RPAP2 family.</text>
</comment>
<keyword evidence="7 12" id="KW-0904">Protein phosphatase</keyword>
<dbReference type="PANTHER" id="PTHR14732">
    <property type="entry name" value="RNA POLYMERASE II SUBUNIT B1 CTD PHOSPHATASE RPAP2-RELATED"/>
    <property type="match status" value="1"/>
</dbReference>
<proteinExistence type="inferred from homology"/>
<evidence type="ECO:0000256" key="5">
    <source>
        <dbReference type="ARBA" id="ARBA00022801"/>
    </source>
</evidence>
<comment type="catalytic activity">
    <reaction evidence="9 12">
        <text>O-phospho-L-seryl-[protein] + H2O = L-seryl-[protein] + phosphate</text>
        <dbReference type="Rhea" id="RHEA:20629"/>
        <dbReference type="Rhea" id="RHEA-COMP:9863"/>
        <dbReference type="Rhea" id="RHEA-COMP:11604"/>
        <dbReference type="ChEBI" id="CHEBI:15377"/>
        <dbReference type="ChEBI" id="CHEBI:29999"/>
        <dbReference type="ChEBI" id="CHEBI:43474"/>
        <dbReference type="ChEBI" id="CHEBI:83421"/>
        <dbReference type="EC" id="3.1.3.16"/>
    </reaction>
</comment>
<dbReference type="InterPro" id="IPR038534">
    <property type="entry name" value="Rtr1/RPAP2_sf"/>
</dbReference>
<dbReference type="GO" id="GO:0043175">
    <property type="term" value="F:RNA polymerase core enzyme binding"/>
    <property type="evidence" value="ECO:0007669"/>
    <property type="project" value="UniProtKB-UniRule"/>
</dbReference>
<evidence type="ECO:0000313" key="13">
    <source>
        <dbReference type="EnsemblMetazoa" id="PPAI000798-PA"/>
    </source>
</evidence>
<dbReference type="InterPro" id="IPR039693">
    <property type="entry name" value="Rtr1/RPAP2"/>
</dbReference>
<dbReference type="AlphaFoldDB" id="A0A1B0D0C6"/>
<evidence type="ECO:0000256" key="1">
    <source>
        <dbReference type="ARBA" id="ARBA00004123"/>
    </source>
</evidence>
<dbReference type="InterPro" id="IPR007308">
    <property type="entry name" value="Rtr1/RPAP2_dom"/>
</dbReference>
<evidence type="ECO:0000256" key="7">
    <source>
        <dbReference type="ARBA" id="ARBA00022912"/>
    </source>
</evidence>
<reference evidence="13" key="1">
    <citation type="submission" date="2022-08" db="UniProtKB">
        <authorList>
            <consortium name="EnsemblMetazoa"/>
        </authorList>
    </citation>
    <scope>IDENTIFICATION</scope>
    <source>
        <strain evidence="13">Israel</strain>
    </source>
</reference>
<comment type="subcellular location">
    <subcellularLocation>
        <location evidence="1 12">Nucleus</location>
    </subcellularLocation>
</comment>
<dbReference type="EMBL" id="AJVK01002392">
    <property type="status" value="NOT_ANNOTATED_CDS"/>
    <property type="molecule type" value="Genomic_DNA"/>
</dbReference>
<dbReference type="GO" id="GO:0008270">
    <property type="term" value="F:zinc ion binding"/>
    <property type="evidence" value="ECO:0007669"/>
    <property type="project" value="UniProtKB-KW"/>
</dbReference>
<keyword evidence="8 12" id="KW-0539">Nucleus</keyword>
<dbReference type="EnsemblMetazoa" id="PPAI000798-RA">
    <property type="protein sequence ID" value="PPAI000798-PA"/>
    <property type="gene ID" value="PPAI000798"/>
</dbReference>
<comment type="function">
    <text evidence="12">Putative RNA polymerase II subunit B1 C-terminal domain (CTD) phosphatase involved in RNA polymerase II transcription regulation.</text>
</comment>
<dbReference type="GO" id="GO:0008420">
    <property type="term" value="F:RNA polymerase II CTD heptapeptide repeat phosphatase activity"/>
    <property type="evidence" value="ECO:0007669"/>
    <property type="project" value="UniProtKB-UniRule"/>
</dbReference>